<feature type="compositionally biased region" description="Basic residues" evidence="1">
    <location>
        <begin position="191"/>
        <end position="201"/>
    </location>
</feature>
<reference evidence="2" key="2">
    <citation type="submission" date="2020-09" db="EMBL/GenBank/DDBJ databases">
        <authorList>
            <person name="Sun Q."/>
            <person name="Ohkuma M."/>
        </authorList>
    </citation>
    <scope>NUCLEOTIDE SEQUENCE</scope>
    <source>
        <strain evidence="2">JCM 4714</strain>
    </source>
</reference>
<comment type="caution">
    <text evidence="2">The sequence shown here is derived from an EMBL/GenBank/DDBJ whole genome shotgun (WGS) entry which is preliminary data.</text>
</comment>
<gene>
    <name evidence="2" type="ORF">GCM10010339_05640</name>
</gene>
<sequence>MGITGARRIAARFAGKPRRRSRSGLTMRQLMAHFAAAVRDRPRPPADARELCRALCAAMSDLRGGRPVQLRFERFPDELAVTGLWVEFHEFDLVIVEERAEEVQQLVILGHELWHMHAGHCHHPGAGAAASRVLAEEPDLRAAALAVAARDGSRQRDEADADEFGHRLATAFRPRLCQSTDRPLDPVQRSLGHRGRTGSPR</sequence>
<organism evidence="2 3">
    <name type="scientific">Streptomyces alanosinicus</name>
    <dbReference type="NCBI Taxonomy" id="68171"/>
    <lineage>
        <taxon>Bacteria</taxon>
        <taxon>Bacillati</taxon>
        <taxon>Actinomycetota</taxon>
        <taxon>Actinomycetes</taxon>
        <taxon>Kitasatosporales</taxon>
        <taxon>Streptomycetaceae</taxon>
        <taxon>Streptomyces</taxon>
    </lineage>
</organism>
<name>A0A918YD45_9ACTN</name>
<evidence type="ECO:0000256" key="1">
    <source>
        <dbReference type="SAM" id="MobiDB-lite"/>
    </source>
</evidence>
<evidence type="ECO:0000313" key="2">
    <source>
        <dbReference type="EMBL" id="GHD98443.1"/>
    </source>
</evidence>
<dbReference type="EMBL" id="BMVG01000001">
    <property type="protein sequence ID" value="GHD98443.1"/>
    <property type="molecule type" value="Genomic_DNA"/>
</dbReference>
<feature type="region of interest" description="Disordered" evidence="1">
    <location>
        <begin position="179"/>
        <end position="201"/>
    </location>
</feature>
<evidence type="ECO:0008006" key="4">
    <source>
        <dbReference type="Google" id="ProtNLM"/>
    </source>
</evidence>
<dbReference type="AlphaFoldDB" id="A0A918YD45"/>
<dbReference type="Proteomes" id="UP000655443">
    <property type="component" value="Unassembled WGS sequence"/>
</dbReference>
<accession>A0A918YD45</accession>
<protein>
    <recommendedName>
        <fullName evidence="4">Toxin-antitoxin system, toxin component family protein</fullName>
    </recommendedName>
</protein>
<dbReference type="RefSeq" id="WP_189948151.1">
    <property type="nucleotide sequence ID" value="NZ_BMVG01000001.1"/>
</dbReference>
<evidence type="ECO:0000313" key="3">
    <source>
        <dbReference type="Proteomes" id="UP000655443"/>
    </source>
</evidence>
<keyword evidence="3" id="KW-1185">Reference proteome</keyword>
<reference evidence="2" key="1">
    <citation type="journal article" date="2014" name="Int. J. Syst. Evol. Microbiol.">
        <title>Complete genome sequence of Corynebacterium casei LMG S-19264T (=DSM 44701T), isolated from a smear-ripened cheese.</title>
        <authorList>
            <consortium name="US DOE Joint Genome Institute (JGI-PGF)"/>
            <person name="Walter F."/>
            <person name="Albersmeier A."/>
            <person name="Kalinowski J."/>
            <person name="Ruckert C."/>
        </authorList>
    </citation>
    <scope>NUCLEOTIDE SEQUENCE</scope>
    <source>
        <strain evidence="2">JCM 4714</strain>
    </source>
</reference>
<proteinExistence type="predicted"/>